<accession>A0A0F8YM62</accession>
<protein>
    <recommendedName>
        <fullName evidence="8">LptF/LptG family permease</fullName>
    </recommendedName>
</protein>
<keyword evidence="2" id="KW-1003">Cell membrane</keyword>
<comment type="subcellular location">
    <subcellularLocation>
        <location evidence="1">Cell membrane</location>
        <topology evidence="1">Multi-pass membrane protein</topology>
    </subcellularLocation>
</comment>
<evidence type="ECO:0000256" key="3">
    <source>
        <dbReference type="ARBA" id="ARBA00022692"/>
    </source>
</evidence>
<sequence>MRTLDRYVVRNFIYTAMLLFVVLILLRIVGDLFMNFDEFVEVELETLGEKIVHILTWYGCRTVTYFVELGGIIIVASAAFSLAMMNHTNELTAMLAAGVSLHRVTLPIIICATLMGGLVIIDQEFVIPSLKHKLILKRDELRGATKGDQIYLTPDGSGTTWYARNYSAGGKVIYEPVLPLRDEQGRMIARIAGSEAKPATVGNRKGWLIKDGKLAMLTERDEPRRDMPLVTRIYSGIKPSYLLDLAVRKIQRDEGRTVPVTEIIGIPDIEITDDVYKFVLHAERFTPSGSGGRLDKPIFELSRANGKTLCSFVA</sequence>
<dbReference type="GO" id="GO:0015920">
    <property type="term" value="P:lipopolysaccharide transport"/>
    <property type="evidence" value="ECO:0007669"/>
    <property type="project" value="TreeGrafter"/>
</dbReference>
<keyword evidence="3 6" id="KW-0812">Transmembrane</keyword>
<dbReference type="PANTHER" id="PTHR33529">
    <property type="entry name" value="SLR0882 PROTEIN-RELATED"/>
    <property type="match status" value="1"/>
</dbReference>
<feature type="transmembrane region" description="Helical" evidence="6">
    <location>
        <begin position="104"/>
        <end position="121"/>
    </location>
</feature>
<comment type="caution">
    <text evidence="7">The sequence shown here is derived from an EMBL/GenBank/DDBJ whole genome shotgun (WGS) entry which is preliminary data.</text>
</comment>
<keyword evidence="4 6" id="KW-1133">Transmembrane helix</keyword>
<evidence type="ECO:0000256" key="6">
    <source>
        <dbReference type="SAM" id="Phobius"/>
    </source>
</evidence>
<proteinExistence type="predicted"/>
<evidence type="ECO:0000256" key="1">
    <source>
        <dbReference type="ARBA" id="ARBA00004651"/>
    </source>
</evidence>
<evidence type="ECO:0000256" key="2">
    <source>
        <dbReference type="ARBA" id="ARBA00022475"/>
    </source>
</evidence>
<reference evidence="7" key="1">
    <citation type="journal article" date="2015" name="Nature">
        <title>Complex archaea that bridge the gap between prokaryotes and eukaryotes.</title>
        <authorList>
            <person name="Spang A."/>
            <person name="Saw J.H."/>
            <person name="Jorgensen S.L."/>
            <person name="Zaremba-Niedzwiedzka K."/>
            <person name="Martijn J."/>
            <person name="Lind A.E."/>
            <person name="van Eijk R."/>
            <person name="Schleper C."/>
            <person name="Guy L."/>
            <person name="Ettema T.J."/>
        </authorList>
    </citation>
    <scope>NUCLEOTIDE SEQUENCE</scope>
</reference>
<evidence type="ECO:0000313" key="7">
    <source>
        <dbReference type="EMBL" id="KKK82468.1"/>
    </source>
</evidence>
<evidence type="ECO:0000256" key="5">
    <source>
        <dbReference type="ARBA" id="ARBA00023136"/>
    </source>
</evidence>
<evidence type="ECO:0000256" key="4">
    <source>
        <dbReference type="ARBA" id="ARBA00022989"/>
    </source>
</evidence>
<dbReference type="AlphaFoldDB" id="A0A0F8YM62"/>
<organism evidence="7">
    <name type="scientific">marine sediment metagenome</name>
    <dbReference type="NCBI Taxonomy" id="412755"/>
    <lineage>
        <taxon>unclassified sequences</taxon>
        <taxon>metagenomes</taxon>
        <taxon>ecological metagenomes</taxon>
    </lineage>
</organism>
<dbReference type="EMBL" id="LAZR01052660">
    <property type="protein sequence ID" value="KKK82468.1"/>
    <property type="molecule type" value="Genomic_DNA"/>
</dbReference>
<dbReference type="Pfam" id="PF03739">
    <property type="entry name" value="LptF_LptG"/>
    <property type="match status" value="1"/>
</dbReference>
<dbReference type="InterPro" id="IPR005495">
    <property type="entry name" value="LptG/LptF_permease"/>
</dbReference>
<feature type="transmembrane region" description="Helical" evidence="6">
    <location>
        <begin position="63"/>
        <end position="83"/>
    </location>
</feature>
<dbReference type="PANTHER" id="PTHR33529:SF2">
    <property type="entry name" value="LIPOPOLYSACCHARIDE EXPORT SYSTEM PERMEASE PROTEIN LPTG"/>
    <property type="match status" value="1"/>
</dbReference>
<evidence type="ECO:0008006" key="8">
    <source>
        <dbReference type="Google" id="ProtNLM"/>
    </source>
</evidence>
<keyword evidence="5 6" id="KW-0472">Membrane</keyword>
<gene>
    <name evidence="7" type="ORF">LCGC14_2803100</name>
</gene>
<name>A0A0F8YM62_9ZZZZ</name>
<feature type="non-terminal residue" evidence="7">
    <location>
        <position position="314"/>
    </location>
</feature>
<feature type="transmembrane region" description="Helical" evidence="6">
    <location>
        <begin position="12"/>
        <end position="30"/>
    </location>
</feature>
<dbReference type="GO" id="GO:0043190">
    <property type="term" value="C:ATP-binding cassette (ABC) transporter complex"/>
    <property type="evidence" value="ECO:0007669"/>
    <property type="project" value="TreeGrafter"/>
</dbReference>